<name>A0A4U6CLT5_9BACT</name>
<dbReference type="AlphaFoldDB" id="A0A4U6CLT5"/>
<dbReference type="RefSeq" id="WP_137344516.1">
    <property type="nucleotide sequence ID" value="NZ_SZVO01000033.1"/>
</dbReference>
<keyword evidence="4" id="KW-1185">Reference proteome</keyword>
<accession>A0A4U6CLT5</accession>
<comment type="caution">
    <text evidence="3">The sequence shown here is derived from an EMBL/GenBank/DDBJ whole genome shotgun (WGS) entry which is preliminary data.</text>
</comment>
<keyword evidence="2" id="KW-0812">Transmembrane</keyword>
<evidence type="ECO:0000313" key="4">
    <source>
        <dbReference type="Proteomes" id="UP000304900"/>
    </source>
</evidence>
<protein>
    <submittedName>
        <fullName evidence="3">Uncharacterized protein</fullName>
    </submittedName>
</protein>
<feature type="compositionally biased region" description="Pro residues" evidence="1">
    <location>
        <begin position="25"/>
        <end position="38"/>
    </location>
</feature>
<keyword evidence="2" id="KW-0472">Membrane</keyword>
<feature type="transmembrane region" description="Helical" evidence="2">
    <location>
        <begin position="94"/>
        <end position="115"/>
    </location>
</feature>
<evidence type="ECO:0000256" key="1">
    <source>
        <dbReference type="SAM" id="MobiDB-lite"/>
    </source>
</evidence>
<gene>
    <name evidence="3" type="ORF">FDK13_34230</name>
</gene>
<proteinExistence type="predicted"/>
<sequence length="117" mass="12808">MDRKQQAILDMQERMAKLVSTPSPTTAPAPQPSPPKPEIAPEQVRYVGPSAPVKPYSPPVAVKAPVVQLRPEVVRKPVASVIEKAPLVINYRAVVSWLVFLIVVGVAVFEIYLFALK</sequence>
<feature type="region of interest" description="Disordered" evidence="1">
    <location>
        <begin position="19"/>
        <end position="41"/>
    </location>
</feature>
<dbReference type="Proteomes" id="UP000304900">
    <property type="component" value="Unassembled WGS sequence"/>
</dbReference>
<evidence type="ECO:0000256" key="2">
    <source>
        <dbReference type="SAM" id="Phobius"/>
    </source>
</evidence>
<organism evidence="3 4">
    <name type="scientific">Dyadobacter frigoris</name>
    <dbReference type="NCBI Taxonomy" id="2576211"/>
    <lineage>
        <taxon>Bacteria</taxon>
        <taxon>Pseudomonadati</taxon>
        <taxon>Bacteroidota</taxon>
        <taxon>Cytophagia</taxon>
        <taxon>Cytophagales</taxon>
        <taxon>Spirosomataceae</taxon>
        <taxon>Dyadobacter</taxon>
    </lineage>
</organism>
<dbReference type="EMBL" id="SZVO01000033">
    <property type="protein sequence ID" value="TKT85252.1"/>
    <property type="molecule type" value="Genomic_DNA"/>
</dbReference>
<evidence type="ECO:0000313" key="3">
    <source>
        <dbReference type="EMBL" id="TKT85252.1"/>
    </source>
</evidence>
<keyword evidence="2" id="KW-1133">Transmembrane helix</keyword>
<reference evidence="3 4" key="1">
    <citation type="submission" date="2019-05" db="EMBL/GenBank/DDBJ databases">
        <title>Dyadobacter AR-3-8 sp. nov., isolated from arctic soil.</title>
        <authorList>
            <person name="Chaudhary D.K."/>
        </authorList>
    </citation>
    <scope>NUCLEOTIDE SEQUENCE [LARGE SCALE GENOMIC DNA]</scope>
    <source>
        <strain evidence="3 4">AR-3-8</strain>
    </source>
</reference>